<accession>A0A410RTW3</accession>
<dbReference type="EMBL" id="CP034669">
    <property type="protein sequence ID" value="QAT85359.1"/>
    <property type="molecule type" value="Genomic_DNA"/>
</dbReference>
<protein>
    <submittedName>
        <fullName evidence="1">Uncharacterized protein</fullName>
    </submittedName>
</protein>
<gene>
    <name evidence="1" type="ORF">EJ065_3798</name>
</gene>
<name>A0A410RTW3_CORCK</name>
<organism evidence="1 2">
    <name type="scientific">Corallococcus coralloides</name>
    <name type="common">Myxococcus coralloides</name>
    <dbReference type="NCBI Taxonomy" id="184914"/>
    <lineage>
        <taxon>Bacteria</taxon>
        <taxon>Pseudomonadati</taxon>
        <taxon>Myxococcota</taxon>
        <taxon>Myxococcia</taxon>
        <taxon>Myxococcales</taxon>
        <taxon>Cystobacterineae</taxon>
        <taxon>Myxococcaceae</taxon>
        <taxon>Corallococcus</taxon>
    </lineage>
</organism>
<dbReference type="RefSeq" id="WP_128797145.1">
    <property type="nucleotide sequence ID" value="NZ_CP034669.1"/>
</dbReference>
<proteinExistence type="predicted"/>
<dbReference type="Proteomes" id="UP000288758">
    <property type="component" value="Chromosome"/>
</dbReference>
<sequence length="93" mass="10255">MATLDGPAVLASHAALQDVLSHFPKARRNECIFTAPALEVVVGKGKGVYIVRVNRRVDHCEGIGPGGNFELDWFELYAVSPEGRIIERYQYAP</sequence>
<dbReference type="AlphaFoldDB" id="A0A410RTW3"/>
<evidence type="ECO:0000313" key="1">
    <source>
        <dbReference type="EMBL" id="QAT85359.1"/>
    </source>
</evidence>
<evidence type="ECO:0000313" key="2">
    <source>
        <dbReference type="Proteomes" id="UP000288758"/>
    </source>
</evidence>
<reference evidence="1 2" key="1">
    <citation type="submission" date="2018-12" db="EMBL/GenBank/DDBJ databases">
        <title>Complete Genome Sequence of the Corallopyronin A producing Myxobacterium Corallococcus coralloides B035.</title>
        <authorList>
            <person name="Bouhired S.M."/>
            <person name="Rupp O."/>
            <person name="Blom J."/>
            <person name="Schaeberle T.F."/>
            <person name="Kehraus S."/>
            <person name="Schiefer A."/>
            <person name="Pfarr K."/>
            <person name="Goesmann A."/>
            <person name="Hoerauf A."/>
            <person name="Koenig G.M."/>
        </authorList>
    </citation>
    <scope>NUCLEOTIDE SEQUENCE [LARGE SCALE GENOMIC DNA]</scope>
    <source>
        <strain evidence="1 2">B035</strain>
    </source>
</reference>